<gene>
    <name evidence="1" type="ORF">MLD38_025823</name>
</gene>
<reference evidence="2" key="1">
    <citation type="journal article" date="2023" name="Front. Plant Sci.">
        <title>Chromosomal-level genome assembly of Melastoma candidum provides insights into trichome evolution.</title>
        <authorList>
            <person name="Zhong Y."/>
            <person name="Wu W."/>
            <person name="Sun C."/>
            <person name="Zou P."/>
            <person name="Liu Y."/>
            <person name="Dai S."/>
            <person name="Zhou R."/>
        </authorList>
    </citation>
    <scope>NUCLEOTIDE SEQUENCE [LARGE SCALE GENOMIC DNA]</scope>
</reference>
<accession>A0ACB9NYE5</accession>
<proteinExistence type="predicted"/>
<comment type="caution">
    <text evidence="1">The sequence shown here is derived from an EMBL/GenBank/DDBJ whole genome shotgun (WGS) entry which is preliminary data.</text>
</comment>
<dbReference type="Proteomes" id="UP001057402">
    <property type="component" value="Chromosome 7"/>
</dbReference>
<name>A0ACB9NYE5_9MYRT</name>
<sequence length="124" mass="13612">MDGVSGAGNDIAVEFEDCLPAMAGKLGGKGLIRELCNGFELLMDRERRVITLESLRRNSPLLGLGELTDDDLACMLREGDVDGDGFLSQIEFCVLMFRLSPGLMDESRACFEHALVAESVRRRS</sequence>
<evidence type="ECO:0000313" key="2">
    <source>
        <dbReference type="Proteomes" id="UP001057402"/>
    </source>
</evidence>
<dbReference type="EMBL" id="CM042886">
    <property type="protein sequence ID" value="KAI4341051.1"/>
    <property type="molecule type" value="Genomic_DNA"/>
</dbReference>
<evidence type="ECO:0000313" key="1">
    <source>
        <dbReference type="EMBL" id="KAI4341051.1"/>
    </source>
</evidence>
<protein>
    <submittedName>
        <fullName evidence="1">Uncharacterized protein</fullName>
    </submittedName>
</protein>
<organism evidence="1 2">
    <name type="scientific">Melastoma candidum</name>
    <dbReference type="NCBI Taxonomy" id="119954"/>
    <lineage>
        <taxon>Eukaryota</taxon>
        <taxon>Viridiplantae</taxon>
        <taxon>Streptophyta</taxon>
        <taxon>Embryophyta</taxon>
        <taxon>Tracheophyta</taxon>
        <taxon>Spermatophyta</taxon>
        <taxon>Magnoliopsida</taxon>
        <taxon>eudicotyledons</taxon>
        <taxon>Gunneridae</taxon>
        <taxon>Pentapetalae</taxon>
        <taxon>rosids</taxon>
        <taxon>malvids</taxon>
        <taxon>Myrtales</taxon>
        <taxon>Melastomataceae</taxon>
        <taxon>Melastomatoideae</taxon>
        <taxon>Melastomateae</taxon>
        <taxon>Melastoma</taxon>
    </lineage>
</organism>
<keyword evidence="2" id="KW-1185">Reference proteome</keyword>